<evidence type="ECO:0000256" key="4">
    <source>
        <dbReference type="ARBA" id="ARBA00022989"/>
    </source>
</evidence>
<protein>
    <submittedName>
        <fullName evidence="10">SSD domain-containing protein</fullName>
    </submittedName>
</protein>
<dbReference type="PANTHER" id="PTHR46022:SF1">
    <property type="entry name" value="PROTEIN PATCHED"/>
    <property type="match status" value="1"/>
</dbReference>
<feature type="domain" description="SSD" evidence="8">
    <location>
        <begin position="1"/>
        <end position="151"/>
    </location>
</feature>
<name>A0A1I7SKH7_BURXY</name>
<feature type="transmembrane region" description="Helical" evidence="7">
    <location>
        <begin position="99"/>
        <end position="120"/>
    </location>
</feature>
<dbReference type="GO" id="GO:0008158">
    <property type="term" value="F:hedgehog receptor activity"/>
    <property type="evidence" value="ECO:0007669"/>
    <property type="project" value="TreeGrafter"/>
</dbReference>
<dbReference type="Gene3D" id="1.20.1640.10">
    <property type="entry name" value="Multidrug efflux transporter AcrB transmembrane domain"/>
    <property type="match status" value="1"/>
</dbReference>
<dbReference type="InterPro" id="IPR000731">
    <property type="entry name" value="SSD"/>
</dbReference>
<comment type="similarity">
    <text evidence="2">Belongs to the patched family.</text>
</comment>
<dbReference type="GO" id="GO:0045879">
    <property type="term" value="P:negative regulation of smoothened signaling pathway"/>
    <property type="evidence" value="ECO:0007669"/>
    <property type="project" value="TreeGrafter"/>
</dbReference>
<evidence type="ECO:0000256" key="7">
    <source>
        <dbReference type="SAM" id="Phobius"/>
    </source>
</evidence>
<keyword evidence="3 7" id="KW-0812">Transmembrane</keyword>
<feature type="transmembrane region" description="Helical" evidence="7">
    <location>
        <begin position="132"/>
        <end position="151"/>
    </location>
</feature>
<evidence type="ECO:0000313" key="9">
    <source>
        <dbReference type="Proteomes" id="UP000095284"/>
    </source>
</evidence>
<sequence>LVYALYSQINRDSCCLLAAESAVGLAFAGVLTVTFASVAGLGLVTWFGVEFNAATTQIVPFLTLGIGVDNMFMLLHNYHRVFTDVKKSELGLLLKETGMSILMTSTNNILSFLTGTVLPIPALRSFCLQSSVLLTFNLVAILTVYPAIIAIDINRRKSARRDVCCCLKSSNATEQDVYDDPPYGYDLTGGVPTVLTTKPHYHGLISVGKGDDEEAEEIQPWSLRAFLRNYYVPFLSNNCVKVSGDEFFFWMIKFGFELNLFLKVYIGKKTYHFASGKYQKCGKIPPSPSEKTSISTARPLFL</sequence>
<dbReference type="PANTHER" id="PTHR46022">
    <property type="entry name" value="PROTEIN PATCHED"/>
    <property type="match status" value="1"/>
</dbReference>
<evidence type="ECO:0000259" key="8">
    <source>
        <dbReference type="PROSITE" id="PS50156"/>
    </source>
</evidence>
<proteinExistence type="inferred from homology"/>
<evidence type="ECO:0000256" key="2">
    <source>
        <dbReference type="ARBA" id="ARBA00005585"/>
    </source>
</evidence>
<dbReference type="GO" id="GO:0005886">
    <property type="term" value="C:plasma membrane"/>
    <property type="evidence" value="ECO:0007669"/>
    <property type="project" value="TreeGrafter"/>
</dbReference>
<evidence type="ECO:0000313" key="10">
    <source>
        <dbReference type="WBParaSite" id="BXY_1355700.1"/>
    </source>
</evidence>
<dbReference type="Proteomes" id="UP000095284">
    <property type="component" value="Unplaced"/>
</dbReference>
<comment type="subcellular location">
    <subcellularLocation>
        <location evidence="1">Membrane</location>
        <topology evidence="1">Multi-pass membrane protein</topology>
    </subcellularLocation>
</comment>
<dbReference type="InterPro" id="IPR053958">
    <property type="entry name" value="HMGCR/SNAP/NPC1-like_SSD"/>
</dbReference>
<dbReference type="WBParaSite" id="BXY_1355700.1">
    <property type="protein sequence ID" value="BXY_1355700.1"/>
    <property type="gene ID" value="BXY_1355700"/>
</dbReference>
<dbReference type="PROSITE" id="PS50156">
    <property type="entry name" value="SSD"/>
    <property type="match status" value="1"/>
</dbReference>
<dbReference type="AlphaFoldDB" id="A0A1I7SKH7"/>
<organism evidence="9 10">
    <name type="scientific">Bursaphelenchus xylophilus</name>
    <name type="common">Pinewood nematode worm</name>
    <name type="synonym">Aphelenchoides xylophilus</name>
    <dbReference type="NCBI Taxonomy" id="6326"/>
    <lineage>
        <taxon>Eukaryota</taxon>
        <taxon>Metazoa</taxon>
        <taxon>Ecdysozoa</taxon>
        <taxon>Nematoda</taxon>
        <taxon>Chromadorea</taxon>
        <taxon>Rhabditida</taxon>
        <taxon>Tylenchina</taxon>
        <taxon>Tylenchomorpha</taxon>
        <taxon>Aphelenchoidea</taxon>
        <taxon>Aphelenchoididae</taxon>
        <taxon>Bursaphelenchus</taxon>
    </lineage>
</organism>
<evidence type="ECO:0000256" key="5">
    <source>
        <dbReference type="ARBA" id="ARBA00023136"/>
    </source>
</evidence>
<feature type="transmembrane region" description="Helical" evidence="7">
    <location>
        <begin position="58"/>
        <end position="78"/>
    </location>
</feature>
<dbReference type="FunFam" id="1.20.1640.10:FF:000031">
    <property type="entry name" value="PaTChed family"/>
    <property type="match status" value="1"/>
</dbReference>
<keyword evidence="4 7" id="KW-1133">Transmembrane helix</keyword>
<evidence type="ECO:0000256" key="3">
    <source>
        <dbReference type="ARBA" id="ARBA00022692"/>
    </source>
</evidence>
<dbReference type="GO" id="GO:0005119">
    <property type="term" value="F:smoothened binding"/>
    <property type="evidence" value="ECO:0007669"/>
    <property type="project" value="TreeGrafter"/>
</dbReference>
<reference evidence="10" key="1">
    <citation type="submission" date="2016-11" db="UniProtKB">
        <authorList>
            <consortium name="WormBaseParasite"/>
        </authorList>
    </citation>
    <scope>IDENTIFICATION</scope>
</reference>
<keyword evidence="6" id="KW-0325">Glycoprotein</keyword>
<dbReference type="Pfam" id="PF12349">
    <property type="entry name" value="Sterol-sensing"/>
    <property type="match status" value="1"/>
</dbReference>
<dbReference type="GO" id="GO:0018996">
    <property type="term" value="P:molting cycle, collagen and cuticulin-based cuticle"/>
    <property type="evidence" value="ECO:0007669"/>
    <property type="project" value="UniProtKB-ARBA"/>
</dbReference>
<dbReference type="GO" id="GO:0097108">
    <property type="term" value="F:hedgehog family protein binding"/>
    <property type="evidence" value="ECO:0007669"/>
    <property type="project" value="TreeGrafter"/>
</dbReference>
<keyword evidence="5 7" id="KW-0472">Membrane</keyword>
<dbReference type="eggNOG" id="KOG1935">
    <property type="taxonomic scope" value="Eukaryota"/>
</dbReference>
<evidence type="ECO:0000256" key="1">
    <source>
        <dbReference type="ARBA" id="ARBA00004141"/>
    </source>
</evidence>
<feature type="transmembrane region" description="Helical" evidence="7">
    <location>
        <begin position="21"/>
        <end position="46"/>
    </location>
</feature>
<evidence type="ECO:0000256" key="6">
    <source>
        <dbReference type="ARBA" id="ARBA00023180"/>
    </source>
</evidence>
<dbReference type="SUPFAM" id="SSF82866">
    <property type="entry name" value="Multidrug efflux transporter AcrB transmembrane domain"/>
    <property type="match status" value="1"/>
</dbReference>
<accession>A0A1I7SKH7</accession>